<evidence type="ECO:0000256" key="9">
    <source>
        <dbReference type="SAM" id="Phobius"/>
    </source>
</evidence>
<comment type="subcellular location">
    <subcellularLocation>
        <location evidence="1">Cell membrane</location>
        <topology evidence="1">Multi-pass membrane protein</topology>
    </subcellularLocation>
</comment>
<feature type="binding site" evidence="7">
    <location>
        <position position="217"/>
    </location>
    <ligand>
        <name>Mg(2+)</name>
        <dbReference type="ChEBI" id="CHEBI:18420"/>
    </ligand>
</feature>
<evidence type="ECO:0000256" key="6">
    <source>
        <dbReference type="ARBA" id="ARBA00023136"/>
    </source>
</evidence>
<dbReference type="PANTHER" id="PTHR22926:SF3">
    <property type="entry name" value="UNDECAPRENYL-PHOSPHATE ALPHA-N-ACETYLGLUCOSAMINYL 1-PHOSPHATE TRANSFERASE"/>
    <property type="match status" value="1"/>
</dbReference>
<feature type="transmembrane region" description="Helical" evidence="9">
    <location>
        <begin position="130"/>
        <end position="150"/>
    </location>
</feature>
<evidence type="ECO:0000256" key="7">
    <source>
        <dbReference type="PIRSR" id="PIRSR600715-1"/>
    </source>
</evidence>
<evidence type="ECO:0000313" key="11">
    <source>
        <dbReference type="Proteomes" id="UP001058072"/>
    </source>
</evidence>
<evidence type="ECO:0000256" key="5">
    <source>
        <dbReference type="ARBA" id="ARBA00022989"/>
    </source>
</evidence>
<keyword evidence="2" id="KW-1003">Cell membrane</keyword>
<dbReference type="GO" id="GO:0071555">
    <property type="term" value="P:cell wall organization"/>
    <property type="evidence" value="ECO:0007669"/>
    <property type="project" value="TreeGrafter"/>
</dbReference>
<evidence type="ECO:0000256" key="4">
    <source>
        <dbReference type="ARBA" id="ARBA00022692"/>
    </source>
</evidence>
<feature type="binding site" evidence="7">
    <location>
        <position position="157"/>
    </location>
    <ligand>
        <name>Mg(2+)</name>
        <dbReference type="ChEBI" id="CHEBI:18420"/>
    </ligand>
</feature>
<gene>
    <name evidence="10" type="ORF">J0J70_11905</name>
</gene>
<evidence type="ECO:0000256" key="1">
    <source>
        <dbReference type="ARBA" id="ARBA00004651"/>
    </source>
</evidence>
<feature type="transmembrane region" description="Helical" evidence="9">
    <location>
        <begin position="75"/>
        <end position="94"/>
    </location>
</feature>
<dbReference type="GO" id="GO:0005886">
    <property type="term" value="C:plasma membrane"/>
    <property type="evidence" value="ECO:0007669"/>
    <property type="project" value="UniProtKB-SubCell"/>
</dbReference>
<feature type="transmembrane region" description="Helical" evidence="9">
    <location>
        <begin position="239"/>
        <end position="262"/>
    </location>
</feature>
<feature type="transmembrane region" description="Helical" evidence="9">
    <location>
        <begin position="294"/>
        <end position="311"/>
    </location>
</feature>
<organism evidence="10 11">
    <name type="scientific">Turicibacter bilis</name>
    <dbReference type="NCBI Taxonomy" id="2735723"/>
    <lineage>
        <taxon>Bacteria</taxon>
        <taxon>Bacillati</taxon>
        <taxon>Bacillota</taxon>
        <taxon>Erysipelotrichia</taxon>
        <taxon>Erysipelotrichales</taxon>
        <taxon>Turicibacteraceae</taxon>
        <taxon>Turicibacter</taxon>
    </lineage>
</organism>
<evidence type="ECO:0000313" key="10">
    <source>
        <dbReference type="EMBL" id="UUF08263.1"/>
    </source>
</evidence>
<dbReference type="GO" id="GO:0016780">
    <property type="term" value="F:phosphotransferase activity, for other substituted phosphate groups"/>
    <property type="evidence" value="ECO:0007669"/>
    <property type="project" value="InterPro"/>
</dbReference>
<feature type="compositionally biased region" description="Basic and acidic residues" evidence="8">
    <location>
        <begin position="349"/>
        <end position="368"/>
    </location>
</feature>
<keyword evidence="3 10" id="KW-0808">Transferase</keyword>
<sequence length="368" mass="40669">MIYLLVISLCFIIACLITPYVMKLAYFTNAVDQPNKRKVHSRIMPRMGGLAIYIAFLLGYMIFKVKGYALDQDEIAFIDAYFIASFLIVATGMLDDMFELPAKPKALVQLVAALIMVLYGNFMIDKIYLPFLPVIDLGWIGGIVTVIWIVGITNSINLIDGLDGLSSGISAISFGTMTILASYQGEAFVAMMSCLLLGSTLGFLIHNFHPAKIFMGDTGSLFLGFSVSVLSLLGYKNAAFVSFIIPIVMLSVPIFDTIWAIIRRILNGQSPFKPDRGHVHHQLLDRNLGHVKSVLVLYGIAALFSFTAILYTMSSKFYGLVMLVIAILVVELVFNTTGLFRAKPKKGKKEQVQEQKEDDISTGEISEK</sequence>
<keyword evidence="7" id="KW-0460">Magnesium</keyword>
<accession>A0A9Q9FEE8</accession>
<dbReference type="GO" id="GO:0044038">
    <property type="term" value="P:cell wall macromolecule biosynthetic process"/>
    <property type="evidence" value="ECO:0007669"/>
    <property type="project" value="TreeGrafter"/>
</dbReference>
<protein>
    <submittedName>
        <fullName evidence="10">Undecaprenyl/decaprenyl-phosphate alpha-N-acetylglucosaminyl 1-phosphate transferase</fullName>
    </submittedName>
</protein>
<name>A0A9Q9FEE8_9FIRM</name>
<feature type="transmembrane region" description="Helical" evidence="9">
    <location>
        <begin position="6"/>
        <end position="26"/>
    </location>
</feature>
<feature type="transmembrane region" description="Helical" evidence="9">
    <location>
        <begin position="47"/>
        <end position="63"/>
    </location>
</feature>
<evidence type="ECO:0000256" key="3">
    <source>
        <dbReference type="ARBA" id="ARBA00022679"/>
    </source>
</evidence>
<dbReference type="GO" id="GO:0009103">
    <property type="term" value="P:lipopolysaccharide biosynthetic process"/>
    <property type="evidence" value="ECO:0007669"/>
    <property type="project" value="TreeGrafter"/>
</dbReference>
<dbReference type="Proteomes" id="UP001058072">
    <property type="component" value="Chromosome"/>
</dbReference>
<feature type="transmembrane region" description="Helical" evidence="9">
    <location>
        <begin position="187"/>
        <end position="206"/>
    </location>
</feature>
<keyword evidence="7" id="KW-0479">Metal-binding</keyword>
<feature type="transmembrane region" description="Helical" evidence="9">
    <location>
        <begin position="213"/>
        <end position="233"/>
    </location>
</feature>
<dbReference type="PANTHER" id="PTHR22926">
    <property type="entry name" value="PHOSPHO-N-ACETYLMURAMOYL-PENTAPEPTIDE-TRANSFERASE"/>
    <property type="match status" value="1"/>
</dbReference>
<dbReference type="Pfam" id="PF00953">
    <property type="entry name" value="Glycos_transf_4"/>
    <property type="match status" value="1"/>
</dbReference>
<evidence type="ECO:0000256" key="2">
    <source>
        <dbReference type="ARBA" id="ARBA00022475"/>
    </source>
</evidence>
<reference evidence="10" key="1">
    <citation type="submission" date="2021-03" db="EMBL/GenBank/DDBJ databases">
        <title>Comparative Genomics and Metabolomics in the genus Turicibacter.</title>
        <authorList>
            <person name="Maki J."/>
            <person name="Looft T."/>
        </authorList>
    </citation>
    <scope>NUCLEOTIDE SEQUENCE</scope>
    <source>
        <strain evidence="10">ISU324</strain>
    </source>
</reference>
<dbReference type="GO" id="GO:0046872">
    <property type="term" value="F:metal ion binding"/>
    <property type="evidence" value="ECO:0007669"/>
    <property type="project" value="UniProtKB-KW"/>
</dbReference>
<keyword evidence="6 9" id="KW-0472">Membrane</keyword>
<proteinExistence type="predicted"/>
<keyword evidence="4 9" id="KW-0812">Transmembrane</keyword>
<dbReference type="InterPro" id="IPR018480">
    <property type="entry name" value="PNAcMuramoyl-5peptid_Trfase_CS"/>
</dbReference>
<comment type="cofactor">
    <cofactor evidence="7">
        <name>Mg(2+)</name>
        <dbReference type="ChEBI" id="CHEBI:18420"/>
    </cofactor>
</comment>
<dbReference type="RefSeq" id="WP_212724676.1">
    <property type="nucleotide sequence ID" value="NZ_CP071250.1"/>
</dbReference>
<dbReference type="InterPro" id="IPR000715">
    <property type="entry name" value="Glycosyl_transferase_4"/>
</dbReference>
<evidence type="ECO:0000256" key="8">
    <source>
        <dbReference type="SAM" id="MobiDB-lite"/>
    </source>
</evidence>
<dbReference type="CDD" id="cd06853">
    <property type="entry name" value="GT_WecA_like"/>
    <property type="match status" value="1"/>
</dbReference>
<dbReference type="EMBL" id="CP071250">
    <property type="protein sequence ID" value="UUF08263.1"/>
    <property type="molecule type" value="Genomic_DNA"/>
</dbReference>
<dbReference type="AlphaFoldDB" id="A0A9Q9FEE8"/>
<feature type="transmembrane region" description="Helical" evidence="9">
    <location>
        <begin position="162"/>
        <end position="181"/>
    </location>
</feature>
<feature type="transmembrane region" description="Helical" evidence="9">
    <location>
        <begin position="317"/>
        <end position="340"/>
    </location>
</feature>
<dbReference type="PROSITE" id="PS01348">
    <property type="entry name" value="MRAY_2"/>
    <property type="match status" value="1"/>
</dbReference>
<keyword evidence="5 9" id="KW-1133">Transmembrane helix</keyword>
<feature type="region of interest" description="Disordered" evidence="8">
    <location>
        <begin position="344"/>
        <end position="368"/>
    </location>
</feature>
<feature type="transmembrane region" description="Helical" evidence="9">
    <location>
        <begin position="106"/>
        <end position="124"/>
    </location>
</feature>